<comment type="caution">
    <text evidence="1">The sequence shown here is derived from an EMBL/GenBank/DDBJ whole genome shotgun (WGS) entry which is preliminary data.</text>
</comment>
<evidence type="ECO:0000313" key="2">
    <source>
        <dbReference type="Proteomes" id="UP000656077"/>
    </source>
</evidence>
<dbReference type="Proteomes" id="UP000656077">
    <property type="component" value="Unassembled WGS sequence"/>
</dbReference>
<name>A0A964RK86_9CLOT</name>
<sequence>MDYENNLYERPIGIIAKRNLDKKRDSFIRNYISFIMNSKIISDTTKLYIRSSSSNSVAAAIKNYNQTASEDEAINIKTAQSKINYDINKLLKYFPDNMLSEVLVHSSCNLDDYIRRLNLAIADYSKKNKLLDNLDLKIARVAAQESLEEDEFNELISIIKPYIKSHMRYIEENLDTKACGYLLYLMSTPQLDGENKERYNLVKQLLE</sequence>
<accession>A0A964RK86</accession>
<protein>
    <submittedName>
        <fullName evidence="1">Uncharacterized protein</fullName>
    </submittedName>
</protein>
<dbReference type="RefSeq" id="WP_160358310.1">
    <property type="nucleotide sequence ID" value="NZ_WSRQ01000006.1"/>
</dbReference>
<evidence type="ECO:0000313" key="1">
    <source>
        <dbReference type="EMBL" id="MVX63107.1"/>
    </source>
</evidence>
<dbReference type="EMBL" id="WSRQ01000006">
    <property type="protein sequence ID" value="MVX63107.1"/>
    <property type="molecule type" value="Genomic_DNA"/>
</dbReference>
<gene>
    <name evidence="1" type="ORF">GKZ28_05265</name>
</gene>
<dbReference type="AlphaFoldDB" id="A0A964RK86"/>
<reference evidence="1" key="1">
    <citation type="submission" date="2019-12" db="EMBL/GenBank/DDBJ databases">
        <title>Microbes associate with the intestines of laboratory mice.</title>
        <authorList>
            <person name="Navarre W."/>
            <person name="Wong E."/>
        </authorList>
    </citation>
    <scope>NUCLEOTIDE SEQUENCE</scope>
    <source>
        <strain evidence="1">NM79_F5</strain>
    </source>
</reference>
<proteinExistence type="predicted"/>
<organism evidence="1 2">
    <name type="scientific">Clostridium chromiireducens</name>
    <dbReference type="NCBI Taxonomy" id="225345"/>
    <lineage>
        <taxon>Bacteria</taxon>
        <taxon>Bacillati</taxon>
        <taxon>Bacillota</taxon>
        <taxon>Clostridia</taxon>
        <taxon>Eubacteriales</taxon>
        <taxon>Clostridiaceae</taxon>
        <taxon>Clostridium</taxon>
    </lineage>
</organism>